<organism evidence="3 4">
    <name type="scientific">Saccoglossus kowalevskii</name>
    <name type="common">Acorn worm</name>
    <dbReference type="NCBI Taxonomy" id="10224"/>
    <lineage>
        <taxon>Eukaryota</taxon>
        <taxon>Metazoa</taxon>
        <taxon>Hemichordata</taxon>
        <taxon>Enteropneusta</taxon>
        <taxon>Harrimaniidae</taxon>
        <taxon>Saccoglossus</taxon>
    </lineage>
</organism>
<comment type="subcellular location">
    <subcellularLocation>
        <location evidence="1">Membrane</location>
        <topology evidence="1">Multi-pass membrane protein</topology>
    </subcellularLocation>
</comment>
<feature type="compositionally biased region" description="Basic and acidic residues" evidence="2">
    <location>
        <begin position="188"/>
        <end position="202"/>
    </location>
</feature>
<proteinExistence type="inferred from homology"/>
<comment type="caution">
    <text evidence="1">Lacks conserved residue(s) required for the propagation of feature annotation.</text>
</comment>
<keyword evidence="1" id="KW-1133">Transmembrane helix</keyword>
<evidence type="ECO:0000313" key="3">
    <source>
        <dbReference type="Proteomes" id="UP000694865"/>
    </source>
</evidence>
<dbReference type="InterPro" id="IPR004345">
    <property type="entry name" value="TB2_DP1_HVA22"/>
</dbReference>
<keyword evidence="3" id="KW-1185">Reference proteome</keyword>
<protein>
    <recommendedName>
        <fullName evidence="1">Receptor expression-enhancing protein</fullName>
    </recommendedName>
</protein>
<feature type="transmembrane region" description="Helical" evidence="1">
    <location>
        <begin position="38"/>
        <end position="58"/>
    </location>
</feature>
<reference evidence="4" key="1">
    <citation type="submission" date="2025-08" db="UniProtKB">
        <authorList>
            <consortium name="RefSeq"/>
        </authorList>
    </citation>
    <scope>IDENTIFICATION</scope>
    <source>
        <tissue evidence="4">Testes</tissue>
    </source>
</reference>
<sequence>MVSFIISRLVILVFGTLYPAYASYKAVKTRNVKEYVKWMMYWIVFALFTCIETVSDIFASLIPCYYEAKILFIFWLLSPWTKGASYLYRKFIHPTLSKREKEIDEYIATASDKGYETLKRVSKNGLTIAANAFMTSAIKGQTTILDQIRVYTNSPEKGHEDENFQKDELSLPNEVDNRVIEEQQSQPAEKDQDVAPSEESRTNTRRRRRRDLNKELDQSDSNKNQQDNESNITMKRYNYGHYAAEGSVKQYAKRHQELTGSKSSSSSHHSTRATRSSTRSLHS</sequence>
<dbReference type="GeneID" id="100378250"/>
<feature type="region of interest" description="Disordered" evidence="2">
    <location>
        <begin position="182"/>
        <end position="283"/>
    </location>
</feature>
<dbReference type="PANTHER" id="PTHR12300">
    <property type="entry name" value="HVA22-LIKE PROTEINS"/>
    <property type="match status" value="1"/>
</dbReference>
<gene>
    <name evidence="4" type="primary">LOC100378250</name>
</gene>
<comment type="similarity">
    <text evidence="1">Belongs to the DP1 family.</text>
</comment>
<accession>A0ABM0N101</accession>
<evidence type="ECO:0000256" key="2">
    <source>
        <dbReference type="SAM" id="MobiDB-lite"/>
    </source>
</evidence>
<name>A0ABM0N101_SACKO</name>
<dbReference type="Proteomes" id="UP000694865">
    <property type="component" value="Unplaced"/>
</dbReference>
<feature type="compositionally biased region" description="Low complexity" evidence="2">
    <location>
        <begin position="261"/>
        <end position="283"/>
    </location>
</feature>
<dbReference type="PANTHER" id="PTHR12300:SF117">
    <property type="entry name" value="LP05237P-RELATED"/>
    <property type="match status" value="1"/>
</dbReference>
<keyword evidence="1" id="KW-0472">Membrane</keyword>
<keyword evidence="1" id="KW-0812">Transmembrane</keyword>
<dbReference type="Pfam" id="PF03134">
    <property type="entry name" value="TB2_DP1_HVA22"/>
    <property type="match status" value="1"/>
</dbReference>
<feature type="compositionally biased region" description="Polar residues" evidence="2">
    <location>
        <begin position="219"/>
        <end position="233"/>
    </location>
</feature>
<dbReference type="RefSeq" id="XP_006825942.1">
    <property type="nucleotide sequence ID" value="XM_006825879.1"/>
</dbReference>
<evidence type="ECO:0000313" key="4">
    <source>
        <dbReference type="RefSeq" id="XP_006825942.1"/>
    </source>
</evidence>
<evidence type="ECO:0000256" key="1">
    <source>
        <dbReference type="RuleBase" id="RU362006"/>
    </source>
</evidence>